<organism evidence="1 2">
    <name type="scientific">Streptococcus peroris ATCC 700780</name>
    <dbReference type="NCBI Taxonomy" id="888746"/>
    <lineage>
        <taxon>Bacteria</taxon>
        <taxon>Bacillati</taxon>
        <taxon>Bacillota</taxon>
        <taxon>Bacilli</taxon>
        <taxon>Lactobacillales</taxon>
        <taxon>Streptococcaceae</taxon>
        <taxon>Streptococcus</taxon>
    </lineage>
</organism>
<reference evidence="1 2" key="1">
    <citation type="submission" date="2010-12" db="EMBL/GenBank/DDBJ databases">
        <authorList>
            <person name="Muzny D."/>
            <person name="Qin X."/>
            <person name="Deng J."/>
            <person name="Jiang H."/>
            <person name="Liu Y."/>
            <person name="Qu J."/>
            <person name="Song X.-Z."/>
            <person name="Zhang L."/>
            <person name="Thornton R."/>
            <person name="Coyle M."/>
            <person name="Francisco L."/>
            <person name="Jackson L."/>
            <person name="Javaid M."/>
            <person name="Korchina V."/>
            <person name="Kovar C."/>
            <person name="Mata R."/>
            <person name="Mathew T."/>
            <person name="Ngo R."/>
            <person name="Nguyen L."/>
            <person name="Nguyen N."/>
            <person name="Okwuonu G."/>
            <person name="Ongeri F."/>
            <person name="Pham C."/>
            <person name="Simmons D."/>
            <person name="Wilczek-Boney K."/>
            <person name="Hale W."/>
            <person name="Jakkamsetti A."/>
            <person name="Pham P."/>
            <person name="Ruth R."/>
            <person name="San Lucas F."/>
            <person name="Warren J."/>
            <person name="Zhang J."/>
            <person name="Zhao Z."/>
            <person name="Zhou C."/>
            <person name="Zhu D."/>
            <person name="Lee S."/>
            <person name="Bess C."/>
            <person name="Blankenburg K."/>
            <person name="Forbes L."/>
            <person name="Fu Q."/>
            <person name="Gubbala S."/>
            <person name="Hirani K."/>
            <person name="Jayaseelan J.C."/>
            <person name="Lara F."/>
            <person name="Munidasa M."/>
            <person name="Palculict T."/>
            <person name="Patil S."/>
            <person name="Pu L.-L."/>
            <person name="Saada N."/>
            <person name="Tang L."/>
            <person name="Weissenberger G."/>
            <person name="Zhu Y."/>
            <person name="Hemphill L."/>
            <person name="Shang Y."/>
            <person name="Youmans B."/>
            <person name="Ayvaz T."/>
            <person name="Ross M."/>
            <person name="Santibanez J."/>
            <person name="Aqrawi P."/>
            <person name="Gross S."/>
            <person name="Joshi V."/>
            <person name="Fowler G."/>
            <person name="Nazareth L."/>
            <person name="Reid J."/>
            <person name="Worley K."/>
            <person name="Petrosino J."/>
            <person name="Highlander S."/>
            <person name="Gibbs R."/>
        </authorList>
    </citation>
    <scope>NUCLEOTIDE SEQUENCE [LARGE SCALE GENOMIC DNA]</scope>
    <source>
        <strain evidence="1 2">ATCC 700780</strain>
    </source>
</reference>
<keyword evidence="2" id="KW-1185">Reference proteome</keyword>
<name>E8KD27_9STRE</name>
<protein>
    <submittedName>
        <fullName evidence="1">Uncharacterized protein</fullName>
    </submittedName>
</protein>
<evidence type="ECO:0000313" key="1">
    <source>
        <dbReference type="EMBL" id="EFX39925.1"/>
    </source>
</evidence>
<gene>
    <name evidence="1" type="ORF">HMPREF9180_1382</name>
</gene>
<sequence>METQVVWETVSAQLPETGESWKVRGTFLPQLLELERVGRFGDVFSPALENKNRQ</sequence>
<proteinExistence type="predicted"/>
<dbReference type="Proteomes" id="UP000010304">
    <property type="component" value="Unassembled WGS sequence"/>
</dbReference>
<accession>E8KD27</accession>
<dbReference type="AlphaFoldDB" id="E8KD27"/>
<dbReference type="HOGENOM" id="CLU_3048544_0_0_9"/>
<dbReference type="STRING" id="888746.HMPREF9180_1382"/>
<comment type="caution">
    <text evidence="1">The sequence shown here is derived from an EMBL/GenBank/DDBJ whole genome shotgun (WGS) entry which is preliminary data.</text>
</comment>
<dbReference type="EMBL" id="AEVF01000013">
    <property type="protein sequence ID" value="EFX39925.1"/>
    <property type="molecule type" value="Genomic_DNA"/>
</dbReference>
<evidence type="ECO:0000313" key="2">
    <source>
        <dbReference type="Proteomes" id="UP000010304"/>
    </source>
</evidence>